<proteinExistence type="predicted"/>
<feature type="transmembrane region" description="Helical" evidence="5">
    <location>
        <begin position="213"/>
        <end position="235"/>
    </location>
</feature>
<dbReference type="GO" id="GO:0005886">
    <property type="term" value="C:plasma membrane"/>
    <property type="evidence" value="ECO:0007669"/>
    <property type="project" value="TreeGrafter"/>
</dbReference>
<evidence type="ECO:0000256" key="5">
    <source>
        <dbReference type="SAM" id="Phobius"/>
    </source>
</evidence>
<dbReference type="Gene3D" id="1.20.1420.30">
    <property type="entry name" value="NCX, central ion-binding region"/>
    <property type="match status" value="2"/>
</dbReference>
<organism evidence="7 8">
    <name type="scientific">Luteibaculum oceani</name>
    <dbReference type="NCBI Taxonomy" id="1294296"/>
    <lineage>
        <taxon>Bacteria</taxon>
        <taxon>Pseudomonadati</taxon>
        <taxon>Bacteroidota</taxon>
        <taxon>Flavobacteriia</taxon>
        <taxon>Flavobacteriales</taxon>
        <taxon>Luteibaculaceae</taxon>
        <taxon>Luteibaculum</taxon>
    </lineage>
</organism>
<comment type="caution">
    <text evidence="7">The sequence shown here is derived from an EMBL/GenBank/DDBJ whole genome shotgun (WGS) entry which is preliminary data.</text>
</comment>
<dbReference type="AlphaFoldDB" id="A0A5C6VPY6"/>
<feature type="transmembrane region" description="Helical" evidence="5">
    <location>
        <begin position="137"/>
        <end position="158"/>
    </location>
</feature>
<keyword evidence="3 5" id="KW-1133">Transmembrane helix</keyword>
<feature type="transmembrane region" description="Helical" evidence="5">
    <location>
        <begin position="111"/>
        <end position="130"/>
    </location>
</feature>
<feature type="transmembrane region" description="Helical" evidence="5">
    <location>
        <begin position="44"/>
        <end position="64"/>
    </location>
</feature>
<accession>A0A5C6VPY6</accession>
<feature type="transmembrane region" description="Helical" evidence="5">
    <location>
        <begin position="356"/>
        <end position="378"/>
    </location>
</feature>
<evidence type="ECO:0000256" key="1">
    <source>
        <dbReference type="ARBA" id="ARBA00004141"/>
    </source>
</evidence>
<dbReference type="GO" id="GO:0008273">
    <property type="term" value="F:calcium, potassium:sodium antiporter activity"/>
    <property type="evidence" value="ECO:0007669"/>
    <property type="project" value="TreeGrafter"/>
</dbReference>
<feature type="transmembrane region" description="Helical" evidence="5">
    <location>
        <begin position="76"/>
        <end position="99"/>
    </location>
</feature>
<feature type="domain" description="Sodium/calcium exchanger membrane region" evidence="6">
    <location>
        <begin position="225"/>
        <end position="369"/>
    </location>
</feature>
<keyword evidence="8" id="KW-1185">Reference proteome</keyword>
<feature type="transmembrane region" description="Helical" evidence="5">
    <location>
        <begin position="241"/>
        <end position="264"/>
    </location>
</feature>
<evidence type="ECO:0000256" key="4">
    <source>
        <dbReference type="ARBA" id="ARBA00023136"/>
    </source>
</evidence>
<dbReference type="OrthoDB" id="6146067at2"/>
<dbReference type="GO" id="GO:0006874">
    <property type="term" value="P:intracellular calcium ion homeostasis"/>
    <property type="evidence" value="ECO:0007669"/>
    <property type="project" value="TreeGrafter"/>
</dbReference>
<dbReference type="InterPro" id="IPR004837">
    <property type="entry name" value="NaCa_Exmemb"/>
</dbReference>
<dbReference type="RefSeq" id="WP_147012926.1">
    <property type="nucleotide sequence ID" value="NZ_VORB01000001.1"/>
</dbReference>
<dbReference type="EMBL" id="VORB01000001">
    <property type="protein sequence ID" value="TXC85468.1"/>
    <property type="molecule type" value="Genomic_DNA"/>
</dbReference>
<dbReference type="PANTHER" id="PTHR10846:SF8">
    <property type="entry name" value="INNER MEMBRANE PROTEIN YRBG"/>
    <property type="match status" value="1"/>
</dbReference>
<evidence type="ECO:0000256" key="3">
    <source>
        <dbReference type="ARBA" id="ARBA00022989"/>
    </source>
</evidence>
<feature type="transmembrane region" description="Helical" evidence="5">
    <location>
        <begin position="285"/>
        <end position="308"/>
    </location>
</feature>
<protein>
    <submittedName>
        <fullName evidence="7">Sodium:calcium antiporter</fullName>
    </submittedName>
</protein>
<keyword evidence="4 5" id="KW-0472">Membrane</keyword>
<feature type="transmembrane region" description="Helical" evidence="5">
    <location>
        <begin position="184"/>
        <end position="201"/>
    </location>
</feature>
<evidence type="ECO:0000259" key="6">
    <source>
        <dbReference type="Pfam" id="PF01699"/>
    </source>
</evidence>
<evidence type="ECO:0000256" key="2">
    <source>
        <dbReference type="ARBA" id="ARBA00022692"/>
    </source>
</evidence>
<comment type="subcellular location">
    <subcellularLocation>
        <location evidence="1">Membrane</location>
        <topology evidence="1">Multi-pass membrane protein</topology>
    </subcellularLocation>
</comment>
<gene>
    <name evidence="7" type="ORF">FRX97_02230</name>
</gene>
<dbReference type="PANTHER" id="PTHR10846">
    <property type="entry name" value="SODIUM/POTASSIUM/CALCIUM EXCHANGER"/>
    <property type="match status" value="1"/>
</dbReference>
<feature type="transmembrane region" description="Helical" evidence="5">
    <location>
        <begin position="328"/>
        <end position="344"/>
    </location>
</feature>
<dbReference type="Proteomes" id="UP000321168">
    <property type="component" value="Unassembled WGS sequence"/>
</dbReference>
<feature type="domain" description="Sodium/calcium exchanger membrane region" evidence="6">
    <location>
        <begin position="6"/>
        <end position="155"/>
    </location>
</feature>
<sequence>MGILLALVVIYFACIIIARASDGFEAAADYLGRNLTDGVKGATINAIGSSLPELMTTFFFLVLLKDAEGFASGLGTTAGSAIFNGVIIPATVIFVVVLGGLAKGIELSRKVIIRDGITLIVCELILIFFISGNELRAIHGLLLMFLYAGYVAIMLLGMTKNEFKVSPADFSPERDPLLNKNQNPLLTALFFSWLDLPRWLFSRPNRNKAIGLLAFSAIIMGFACHLLVEACIWLGSDEFTLFGSTFAGVGIPVYFLSVIVASAATSLPDTILSMKDARKGNYDDAVSNALGSNIFDICFALGFPLFLYTLIYGPIDMTTSSTSDVGELRILLLAVTGLAFLIFFKSRSMKLKQAWMLVALYGLFSVYIIGRALGWTALEPLAETLNNISNYLGGLF</sequence>
<reference evidence="7 8" key="1">
    <citation type="submission" date="2019-08" db="EMBL/GenBank/DDBJ databases">
        <title>Genome of Luteibaculum oceani JCM 18817.</title>
        <authorList>
            <person name="Bowman J.P."/>
        </authorList>
    </citation>
    <scope>NUCLEOTIDE SEQUENCE [LARGE SCALE GENOMIC DNA]</scope>
    <source>
        <strain evidence="7 8">JCM 18817</strain>
    </source>
</reference>
<dbReference type="InterPro" id="IPR004481">
    <property type="entry name" value="K/Na/Ca-exchanger"/>
</dbReference>
<evidence type="ECO:0000313" key="8">
    <source>
        <dbReference type="Proteomes" id="UP000321168"/>
    </source>
</evidence>
<dbReference type="GO" id="GO:0005262">
    <property type="term" value="F:calcium channel activity"/>
    <property type="evidence" value="ECO:0007669"/>
    <property type="project" value="TreeGrafter"/>
</dbReference>
<evidence type="ECO:0000313" key="7">
    <source>
        <dbReference type="EMBL" id="TXC85468.1"/>
    </source>
</evidence>
<dbReference type="InterPro" id="IPR044880">
    <property type="entry name" value="NCX_ion-bd_dom_sf"/>
</dbReference>
<name>A0A5C6VPY6_9FLAO</name>
<keyword evidence="2 5" id="KW-0812">Transmembrane</keyword>
<dbReference type="Pfam" id="PF01699">
    <property type="entry name" value="Na_Ca_ex"/>
    <property type="match status" value="2"/>
</dbReference>